<evidence type="ECO:0000256" key="2">
    <source>
        <dbReference type="ARBA" id="ARBA00001946"/>
    </source>
</evidence>
<feature type="region of interest" description="Disordered" evidence="6">
    <location>
        <begin position="749"/>
        <end position="806"/>
    </location>
</feature>
<dbReference type="Gene3D" id="1.10.1410.10">
    <property type="match status" value="1"/>
</dbReference>
<keyword evidence="5" id="KW-0460">Magnesium</keyword>
<comment type="cofactor">
    <cofactor evidence="1">
        <name>Mn(2+)</name>
        <dbReference type="ChEBI" id="CHEBI:29035"/>
    </cofactor>
</comment>
<dbReference type="InterPro" id="IPR043519">
    <property type="entry name" value="NT_sf"/>
</dbReference>
<sequence length="806" mass="91028">MQPHNRPIISVSNSINIPVAPRPSNLAADTVNMAPFPPVRPVNSAPESKNANRNQSQNPTDPNAGRISSPRRRRRDQHMQNPRTNQNVPVPQNVQNSQNARTPQNAQTAPPPQEPKVSKVLVTGYPTYTQPHDILEVFTKFGNVRIDKCNSFSATLTYPSEDQALKAIAANKRLHIYGHFLSVRAFTAKPNALEGPMSPKREFPKSKQKSMIIEPDKIDLSGDFYAQLDNLLAAIRLNQEDINKISILYRDLEYAFQVQWPGCKAIPFGSITTGLGIKTSDADCFMSLPLQFRTVNANHVNRARRLLMQHPHIFAEILAIPRANTPIVKFYHVPTDTNCDLTFKTPLGAQNSRLVAFLLNADPRITPMAVVIKYWAKVHELSGTGKLTNYALTWMIIFYLQQPPLSILPSVAMLQRDRANDVIVDCWNTGYTSNADSLPRSSDKSTIAELLGGFFEYYANFNFDEMMVCPYLGTKIKKSVFADTATLPEEFSLYKNNVLSNYVLPLRHQRSFCVQDPFEQCHNVASTITSKLALDIRCYFKFAAAAYKKEKDKNCAGFLKTILVEKPKLLRGKTHPEYRVNLFPRIVNTIISFDWKTVVRDLVKTIFENMMKIKLGKVEEKMNPDSKKDKEKYTCNVTKPIWKRKKYNSLYVDPEMGFEEKQTLISEELIKKEVQEVSLQFQLMLTFCHEPKSAVVTIRMSGGDLDAFREYGKFFISVMQSWFTQLLKPFSMPNCKDTAAKIAEATDDGNVLNDLDSDDEDSEVVLTSSTNRSKEQTTQKKPSANMSECSGADADVPRNGGGEETK</sequence>
<dbReference type="InterPro" id="IPR054708">
    <property type="entry name" value="MTPAP-like_central"/>
</dbReference>
<reference evidence="9 10" key="1">
    <citation type="submission" date="2020-04" db="EMBL/GenBank/DDBJ databases">
        <authorList>
            <person name="Wallbank WR R."/>
            <person name="Pardo Diaz C."/>
            <person name="Kozak K."/>
            <person name="Martin S."/>
            <person name="Jiggins C."/>
            <person name="Moest M."/>
            <person name="Warren A I."/>
            <person name="Byers J.R.P. K."/>
            <person name="Montejo-Kovacevich G."/>
            <person name="Yen C E."/>
        </authorList>
    </citation>
    <scope>NUCLEOTIDE SEQUENCE [LARGE SCALE GENOMIC DNA]</scope>
</reference>
<feature type="compositionally biased region" description="Low complexity" evidence="6">
    <location>
        <begin position="80"/>
        <end position="108"/>
    </location>
</feature>
<dbReference type="EMBL" id="CADEBC010000506">
    <property type="protein sequence ID" value="CAB3240674.1"/>
    <property type="molecule type" value="Genomic_DNA"/>
</dbReference>
<evidence type="ECO:0000256" key="1">
    <source>
        <dbReference type="ARBA" id="ARBA00001936"/>
    </source>
</evidence>
<dbReference type="PANTHER" id="PTHR12271">
    <property type="entry name" value="POLY A POLYMERASE CID PAP -RELATED"/>
    <property type="match status" value="1"/>
</dbReference>
<gene>
    <name evidence="9" type="ORF">APLA_LOCUS8332</name>
</gene>
<dbReference type="SUPFAM" id="SSF54928">
    <property type="entry name" value="RNA-binding domain, RBD"/>
    <property type="match status" value="1"/>
</dbReference>
<evidence type="ECO:0000259" key="7">
    <source>
        <dbReference type="Pfam" id="PF03828"/>
    </source>
</evidence>
<dbReference type="InterPro" id="IPR035979">
    <property type="entry name" value="RBD_domain_sf"/>
</dbReference>
<feature type="compositionally biased region" description="Polar residues" evidence="6">
    <location>
        <begin position="779"/>
        <end position="788"/>
    </location>
</feature>
<evidence type="ECO:0000313" key="9">
    <source>
        <dbReference type="EMBL" id="CAB3240674.1"/>
    </source>
</evidence>
<keyword evidence="10" id="KW-1185">Reference proteome</keyword>
<dbReference type="SUPFAM" id="SSF81301">
    <property type="entry name" value="Nucleotidyltransferase"/>
    <property type="match status" value="1"/>
</dbReference>
<dbReference type="AlphaFoldDB" id="A0A8S1A819"/>
<feature type="domain" description="Poly(A) RNA polymerase mitochondrial-like central palm" evidence="8">
    <location>
        <begin position="227"/>
        <end position="356"/>
    </location>
</feature>
<evidence type="ECO:0000259" key="8">
    <source>
        <dbReference type="Pfam" id="PF22600"/>
    </source>
</evidence>
<comment type="cofactor">
    <cofactor evidence="2">
        <name>Mg(2+)</name>
        <dbReference type="ChEBI" id="CHEBI:18420"/>
    </cofactor>
</comment>
<dbReference type="InterPro" id="IPR012677">
    <property type="entry name" value="Nucleotide-bd_a/b_plait_sf"/>
</dbReference>
<feature type="region of interest" description="Disordered" evidence="6">
    <location>
        <begin position="29"/>
        <end position="117"/>
    </location>
</feature>
<protein>
    <recommendedName>
        <fullName evidence="11">RNA-binding motif protein 21</fullName>
    </recommendedName>
</protein>
<dbReference type="Pfam" id="PF22600">
    <property type="entry name" value="MTPAP-like_central"/>
    <property type="match status" value="1"/>
</dbReference>
<evidence type="ECO:0000313" key="10">
    <source>
        <dbReference type="Proteomes" id="UP000494106"/>
    </source>
</evidence>
<evidence type="ECO:0000256" key="5">
    <source>
        <dbReference type="ARBA" id="ARBA00022842"/>
    </source>
</evidence>
<keyword evidence="3" id="KW-0808">Transferase</keyword>
<feature type="compositionally biased region" description="Polar residues" evidence="6">
    <location>
        <begin position="45"/>
        <end position="61"/>
    </location>
</feature>
<name>A0A8S1A819_ARCPL</name>
<keyword evidence="4" id="KW-0479">Metal-binding</keyword>
<dbReference type="Pfam" id="PF03828">
    <property type="entry name" value="PAP_assoc"/>
    <property type="match status" value="1"/>
</dbReference>
<feature type="domain" description="PAP-associated" evidence="7">
    <location>
        <begin position="447"/>
        <end position="520"/>
    </location>
</feature>
<dbReference type="InterPro" id="IPR002058">
    <property type="entry name" value="PAP_assoc"/>
</dbReference>
<evidence type="ECO:0000256" key="4">
    <source>
        <dbReference type="ARBA" id="ARBA00022723"/>
    </source>
</evidence>
<evidence type="ECO:0000256" key="6">
    <source>
        <dbReference type="SAM" id="MobiDB-lite"/>
    </source>
</evidence>
<dbReference type="CDD" id="cd00590">
    <property type="entry name" value="RRM_SF"/>
    <property type="match status" value="1"/>
</dbReference>
<dbReference type="SUPFAM" id="SSF81631">
    <property type="entry name" value="PAP/OAS1 substrate-binding domain"/>
    <property type="match status" value="1"/>
</dbReference>
<organism evidence="9 10">
    <name type="scientific">Arctia plantaginis</name>
    <name type="common">Wood tiger moth</name>
    <name type="synonym">Phalaena plantaginis</name>
    <dbReference type="NCBI Taxonomy" id="874455"/>
    <lineage>
        <taxon>Eukaryota</taxon>
        <taxon>Metazoa</taxon>
        <taxon>Ecdysozoa</taxon>
        <taxon>Arthropoda</taxon>
        <taxon>Hexapoda</taxon>
        <taxon>Insecta</taxon>
        <taxon>Pterygota</taxon>
        <taxon>Neoptera</taxon>
        <taxon>Endopterygota</taxon>
        <taxon>Lepidoptera</taxon>
        <taxon>Glossata</taxon>
        <taxon>Ditrysia</taxon>
        <taxon>Noctuoidea</taxon>
        <taxon>Erebidae</taxon>
        <taxon>Arctiinae</taxon>
        <taxon>Arctia</taxon>
    </lineage>
</organism>
<dbReference type="GO" id="GO:0031123">
    <property type="term" value="P:RNA 3'-end processing"/>
    <property type="evidence" value="ECO:0007669"/>
    <property type="project" value="TreeGrafter"/>
</dbReference>
<dbReference type="Gene3D" id="3.30.70.330">
    <property type="match status" value="1"/>
</dbReference>
<evidence type="ECO:0008006" key="11">
    <source>
        <dbReference type="Google" id="ProtNLM"/>
    </source>
</evidence>
<dbReference type="GO" id="GO:0050265">
    <property type="term" value="F:RNA uridylyltransferase activity"/>
    <property type="evidence" value="ECO:0007669"/>
    <property type="project" value="TreeGrafter"/>
</dbReference>
<dbReference type="Gene3D" id="3.30.460.10">
    <property type="entry name" value="Beta Polymerase, domain 2"/>
    <property type="match status" value="1"/>
</dbReference>
<dbReference type="GO" id="GO:0003676">
    <property type="term" value="F:nucleic acid binding"/>
    <property type="evidence" value="ECO:0007669"/>
    <property type="project" value="InterPro"/>
</dbReference>
<dbReference type="CDD" id="cd05402">
    <property type="entry name" value="NT_PAP_TUTase"/>
    <property type="match status" value="1"/>
</dbReference>
<comment type="caution">
    <text evidence="9">The sequence shown here is derived from an EMBL/GenBank/DDBJ whole genome shotgun (WGS) entry which is preliminary data.</text>
</comment>
<dbReference type="GO" id="GO:1990817">
    <property type="term" value="F:poly(A) RNA polymerase activity"/>
    <property type="evidence" value="ECO:0007669"/>
    <property type="project" value="UniProtKB-ARBA"/>
</dbReference>
<dbReference type="PANTHER" id="PTHR12271:SF66">
    <property type="entry name" value="TERMINAL URIDYLYLTRANSFERASE TAILOR"/>
    <property type="match status" value="1"/>
</dbReference>
<accession>A0A8S1A819</accession>
<proteinExistence type="predicted"/>
<evidence type="ECO:0000256" key="3">
    <source>
        <dbReference type="ARBA" id="ARBA00022679"/>
    </source>
</evidence>
<dbReference type="GO" id="GO:0046872">
    <property type="term" value="F:metal ion binding"/>
    <property type="evidence" value="ECO:0007669"/>
    <property type="project" value="UniProtKB-KW"/>
</dbReference>
<dbReference type="Proteomes" id="UP000494106">
    <property type="component" value="Unassembled WGS sequence"/>
</dbReference>
<dbReference type="OrthoDB" id="407432at2759"/>